<dbReference type="Proteomes" id="UP000252415">
    <property type="component" value="Unassembled WGS sequence"/>
</dbReference>
<dbReference type="GO" id="GO:0016763">
    <property type="term" value="F:pentosyltransferase activity"/>
    <property type="evidence" value="ECO:0007669"/>
    <property type="project" value="TreeGrafter"/>
</dbReference>
<organism evidence="10 11">
    <name type="scientific">Paenibacillus prosopidis</name>
    <dbReference type="NCBI Taxonomy" id="630520"/>
    <lineage>
        <taxon>Bacteria</taxon>
        <taxon>Bacillati</taxon>
        <taxon>Bacillota</taxon>
        <taxon>Bacilli</taxon>
        <taxon>Bacillales</taxon>
        <taxon>Paenibacillaceae</taxon>
        <taxon>Paenibacillus</taxon>
    </lineage>
</organism>
<keyword evidence="4 10" id="KW-0808">Transferase</keyword>
<dbReference type="GO" id="GO:0009103">
    <property type="term" value="P:lipopolysaccharide biosynthetic process"/>
    <property type="evidence" value="ECO:0007669"/>
    <property type="project" value="UniProtKB-ARBA"/>
</dbReference>
<dbReference type="EMBL" id="QPJD01000011">
    <property type="protein sequence ID" value="RCW44910.1"/>
    <property type="molecule type" value="Genomic_DNA"/>
</dbReference>
<dbReference type="Pfam" id="PF02366">
    <property type="entry name" value="PMT"/>
    <property type="match status" value="1"/>
</dbReference>
<feature type="transmembrane region" description="Helical" evidence="8">
    <location>
        <begin position="93"/>
        <end position="112"/>
    </location>
</feature>
<proteinExistence type="predicted"/>
<evidence type="ECO:0000313" key="10">
    <source>
        <dbReference type="EMBL" id="RCW44910.1"/>
    </source>
</evidence>
<evidence type="ECO:0000256" key="6">
    <source>
        <dbReference type="ARBA" id="ARBA00022989"/>
    </source>
</evidence>
<feature type="transmembrane region" description="Helical" evidence="8">
    <location>
        <begin position="388"/>
        <end position="408"/>
    </location>
</feature>
<sequence>MLERVRKNKVWTIMIVLIFLLALWLRADFLTSVKHNVSHDSKYYNEMVHRLFDKGIYSYKEEVPNARVTPGYPLFMASMYIVADQIGMEPFPLIRWVQVLISLASLALMYIIAMQATKNKWVALLSIFAGAIYHPFIWTTGAVLTETLALFLLMAYLSMQLYAFRTHLKRDAAIAGVLLGLTVLVRAEFLPLFVPLYGVFLLQQWSKRKEGREAAGQSRWAIFKKVALLGIITGLCLSATMLPWWIRNIVTLHEFVLTASQSNPFSAGTYPDKDYSDRIVPKPKGMPEKEYAWVRLKAGFTTQTWKYIKWYTVGKLKYTYSHMFFGSGHKPIYYAYPKVPFLHLFVVYSSIISLLALVWRWRHPGVMLAVVIIIMTMIRLVFVPEYRYNFTVMPLFIILSVWLCIYILQKAWTYGARRKSA</sequence>
<keyword evidence="6 8" id="KW-1133">Transmembrane helix</keyword>
<evidence type="ECO:0000256" key="2">
    <source>
        <dbReference type="ARBA" id="ARBA00022475"/>
    </source>
</evidence>
<evidence type="ECO:0000256" key="1">
    <source>
        <dbReference type="ARBA" id="ARBA00004651"/>
    </source>
</evidence>
<evidence type="ECO:0000256" key="7">
    <source>
        <dbReference type="ARBA" id="ARBA00023136"/>
    </source>
</evidence>
<feature type="transmembrane region" description="Helical" evidence="8">
    <location>
        <begin position="124"/>
        <end position="157"/>
    </location>
</feature>
<name>A0A368VT84_9BACL</name>
<accession>A0A368VT84</accession>
<feature type="transmembrane region" description="Helical" evidence="8">
    <location>
        <begin position="341"/>
        <end position="359"/>
    </location>
</feature>
<evidence type="ECO:0000256" key="8">
    <source>
        <dbReference type="SAM" id="Phobius"/>
    </source>
</evidence>
<evidence type="ECO:0000313" key="11">
    <source>
        <dbReference type="Proteomes" id="UP000252415"/>
    </source>
</evidence>
<evidence type="ECO:0000256" key="3">
    <source>
        <dbReference type="ARBA" id="ARBA00022676"/>
    </source>
</evidence>
<keyword evidence="5 8" id="KW-0812">Transmembrane</keyword>
<comment type="subcellular location">
    <subcellularLocation>
        <location evidence="1">Cell membrane</location>
        <topology evidence="1">Multi-pass membrane protein</topology>
    </subcellularLocation>
</comment>
<dbReference type="AlphaFoldDB" id="A0A368VT84"/>
<dbReference type="InterPro" id="IPR050297">
    <property type="entry name" value="LipidA_mod_glycosyltrf_83"/>
</dbReference>
<dbReference type="RefSeq" id="WP_114381617.1">
    <property type="nucleotide sequence ID" value="NZ_QPJD01000011.1"/>
</dbReference>
<feature type="domain" description="ArnT-like N-terminal" evidence="9">
    <location>
        <begin position="88"/>
        <end position="231"/>
    </location>
</feature>
<gene>
    <name evidence="10" type="ORF">DFP97_111137</name>
</gene>
<dbReference type="OrthoDB" id="136232at2"/>
<keyword evidence="2" id="KW-1003">Cell membrane</keyword>
<feature type="transmembrane region" description="Helical" evidence="8">
    <location>
        <begin position="226"/>
        <end position="246"/>
    </location>
</feature>
<evidence type="ECO:0000259" key="9">
    <source>
        <dbReference type="Pfam" id="PF02366"/>
    </source>
</evidence>
<dbReference type="GO" id="GO:0005886">
    <property type="term" value="C:plasma membrane"/>
    <property type="evidence" value="ECO:0007669"/>
    <property type="project" value="UniProtKB-SubCell"/>
</dbReference>
<reference evidence="10 11" key="1">
    <citation type="submission" date="2018-07" db="EMBL/GenBank/DDBJ databases">
        <title>Genomic Encyclopedia of Type Strains, Phase III (KMG-III): the genomes of soil and plant-associated and newly described type strains.</title>
        <authorList>
            <person name="Whitman W."/>
        </authorList>
    </citation>
    <scope>NUCLEOTIDE SEQUENCE [LARGE SCALE GENOMIC DNA]</scope>
    <source>
        <strain evidence="10 11">CECT 7506</strain>
    </source>
</reference>
<dbReference type="InterPro" id="IPR003342">
    <property type="entry name" value="ArnT-like_N"/>
</dbReference>
<dbReference type="GO" id="GO:0000030">
    <property type="term" value="F:mannosyltransferase activity"/>
    <property type="evidence" value="ECO:0007669"/>
    <property type="project" value="InterPro"/>
</dbReference>
<keyword evidence="7 8" id="KW-0472">Membrane</keyword>
<comment type="caution">
    <text evidence="10">The sequence shown here is derived from an EMBL/GenBank/DDBJ whole genome shotgun (WGS) entry which is preliminary data.</text>
</comment>
<feature type="transmembrane region" description="Helical" evidence="8">
    <location>
        <begin position="366"/>
        <end position="382"/>
    </location>
</feature>
<feature type="transmembrane region" description="Helical" evidence="8">
    <location>
        <begin position="177"/>
        <end position="202"/>
    </location>
</feature>
<dbReference type="PANTHER" id="PTHR33908">
    <property type="entry name" value="MANNOSYLTRANSFERASE YKCB-RELATED"/>
    <property type="match status" value="1"/>
</dbReference>
<evidence type="ECO:0000256" key="5">
    <source>
        <dbReference type="ARBA" id="ARBA00022692"/>
    </source>
</evidence>
<keyword evidence="11" id="KW-1185">Reference proteome</keyword>
<protein>
    <submittedName>
        <fullName evidence="10">Dolichyl-phosphate-mannose-protein mannosyltransferase</fullName>
    </submittedName>
</protein>
<dbReference type="GO" id="GO:0006493">
    <property type="term" value="P:protein O-linked glycosylation"/>
    <property type="evidence" value="ECO:0007669"/>
    <property type="project" value="InterPro"/>
</dbReference>
<keyword evidence="3 10" id="KW-0328">Glycosyltransferase</keyword>
<dbReference type="PANTHER" id="PTHR33908:SF11">
    <property type="entry name" value="MEMBRANE PROTEIN"/>
    <property type="match status" value="1"/>
</dbReference>
<evidence type="ECO:0000256" key="4">
    <source>
        <dbReference type="ARBA" id="ARBA00022679"/>
    </source>
</evidence>
<feature type="transmembrane region" description="Helical" evidence="8">
    <location>
        <begin position="10"/>
        <end position="27"/>
    </location>
</feature>